<feature type="non-terminal residue" evidence="2">
    <location>
        <position position="1"/>
    </location>
</feature>
<feature type="compositionally biased region" description="Low complexity" evidence="1">
    <location>
        <begin position="143"/>
        <end position="159"/>
    </location>
</feature>
<dbReference type="PANTHER" id="PTHR47117">
    <property type="entry name" value="STAR-RELATED LIPID TRANSFER PROTEIN 9"/>
    <property type="match status" value="1"/>
</dbReference>
<sequence length="614" mass="68263">KEKANSQGSCIAGQTLNSSSSGNNVPGGFSNNSSQVDEIMLVCSSEQESKMKAQRRRTCEHGTQTECQLEVVSSRSNSGAFKSKDHHKRSKTDVLSSWRGKVDVKESPTWASMENMSAHITKLIDSTSDLLGDVQGMRMGEINNSSSSTTNWSENSTSTRWDHSTQTTLDVGIQTEEFATASAAKEQPNSHEINVIVKVIGPEQNAHCVTHKGANMKSTPDLRLNTSAPSHSEADLLRSPWTKSAADCHRKVKSASPRVSKLSSPESPGWRSASVSEIQNRSPKNCCQDHHSPSSKHPSAFCKKTATHTDRASSPIVTVGTRFRQRGKQSHCHPEYKSQKITHPSEDDSLTVPSVSDAIQSPRQDCDVSSSKSETVSLERVSEVRCLSPAESEKSFLSPRLSLDKYENAEKRNMFNKDKCSNRCHSKQQVMSRQWSATTLMNISPTLSQTGVQEQTKLSFTADSGDFCFEDDLESLSECSTEILVNTKLPTFTSPHEDNLRVPEDLPMHNKFTNWSGVHHHHYHHQQSKRPNKKTLLPNFDYRNSPEWGKMESCGLSMEAVTQNDRRATEIMKLRQEREQVMATVSLNPSLTPLTMELKEAKIHYGLGETDALL</sequence>
<feature type="region of interest" description="Disordered" evidence="1">
    <location>
        <begin position="141"/>
        <end position="162"/>
    </location>
</feature>
<accession>A0A1A7WKE5</accession>
<feature type="compositionally biased region" description="Basic and acidic residues" evidence="1">
    <location>
        <begin position="332"/>
        <end position="346"/>
    </location>
</feature>
<reference evidence="2" key="2">
    <citation type="submission" date="2016-06" db="EMBL/GenBank/DDBJ databases">
        <title>The genome of a short-lived fish provides insights into sex chromosome evolution and the genetic control of aging.</title>
        <authorList>
            <person name="Reichwald K."/>
            <person name="Felder M."/>
            <person name="Petzold A."/>
            <person name="Koch P."/>
            <person name="Groth M."/>
            <person name="Platzer M."/>
        </authorList>
    </citation>
    <scope>NUCLEOTIDE SEQUENCE</scope>
    <source>
        <tissue evidence="2">Brain</tissue>
    </source>
</reference>
<dbReference type="PANTHER" id="PTHR47117:SF8">
    <property type="entry name" value="KINESIN FAMILY MEMBER 16B"/>
    <property type="match status" value="1"/>
</dbReference>
<name>A0A1A7WKE5_9TELE</name>
<gene>
    <name evidence="2" type="primary">BX569781.3</name>
</gene>
<feature type="compositionally biased region" description="Polar residues" evidence="1">
    <location>
        <begin position="1"/>
        <end position="16"/>
    </location>
</feature>
<feature type="region of interest" description="Disordered" evidence="1">
    <location>
        <begin position="323"/>
        <end position="353"/>
    </location>
</feature>
<feature type="non-terminal residue" evidence="2">
    <location>
        <position position="614"/>
    </location>
</feature>
<dbReference type="AlphaFoldDB" id="A0A1A7WKE5"/>
<feature type="region of interest" description="Disordered" evidence="1">
    <location>
        <begin position="213"/>
        <end position="307"/>
    </location>
</feature>
<organism evidence="2">
    <name type="scientific">Iconisemion striatum</name>
    <dbReference type="NCBI Taxonomy" id="60296"/>
    <lineage>
        <taxon>Eukaryota</taxon>
        <taxon>Metazoa</taxon>
        <taxon>Chordata</taxon>
        <taxon>Craniata</taxon>
        <taxon>Vertebrata</taxon>
        <taxon>Euteleostomi</taxon>
        <taxon>Actinopterygii</taxon>
        <taxon>Neopterygii</taxon>
        <taxon>Teleostei</taxon>
        <taxon>Neoteleostei</taxon>
        <taxon>Acanthomorphata</taxon>
        <taxon>Ovalentaria</taxon>
        <taxon>Atherinomorphae</taxon>
        <taxon>Cyprinodontiformes</taxon>
        <taxon>Nothobranchiidae</taxon>
        <taxon>Iconisemion</taxon>
    </lineage>
</organism>
<feature type="region of interest" description="Disordered" evidence="1">
    <location>
        <begin position="73"/>
        <end position="95"/>
    </location>
</feature>
<reference evidence="2" key="1">
    <citation type="submission" date="2016-05" db="EMBL/GenBank/DDBJ databases">
        <authorList>
            <person name="Lavstsen T."/>
            <person name="Jespersen J.S."/>
        </authorList>
    </citation>
    <scope>NUCLEOTIDE SEQUENCE</scope>
    <source>
        <tissue evidence="2">Brain</tissue>
    </source>
</reference>
<evidence type="ECO:0000313" key="2">
    <source>
        <dbReference type="EMBL" id="SBP06056.1"/>
    </source>
</evidence>
<feature type="region of interest" description="Disordered" evidence="1">
    <location>
        <begin position="1"/>
        <end position="33"/>
    </location>
</feature>
<feature type="compositionally biased region" description="Low complexity" evidence="1">
    <location>
        <begin position="17"/>
        <end position="33"/>
    </location>
</feature>
<feature type="compositionally biased region" description="Polar residues" evidence="1">
    <location>
        <begin position="273"/>
        <end position="285"/>
    </location>
</feature>
<protein>
    <submittedName>
        <fullName evidence="2">Uncharacterized protein</fullName>
    </submittedName>
</protein>
<proteinExistence type="predicted"/>
<dbReference type="EMBL" id="HADW01004656">
    <property type="protein sequence ID" value="SBP06056.1"/>
    <property type="molecule type" value="Transcribed_RNA"/>
</dbReference>
<evidence type="ECO:0000256" key="1">
    <source>
        <dbReference type="SAM" id="MobiDB-lite"/>
    </source>
</evidence>